<reference evidence="1" key="1">
    <citation type="journal article" date="2021" name="Open Biol.">
        <title>Shared evolutionary footprints suggest mitochondrial oxidative damage underlies multiple complex I losses in fungi.</title>
        <authorList>
            <person name="Schikora-Tamarit M.A."/>
            <person name="Marcet-Houben M."/>
            <person name="Nosek J."/>
            <person name="Gabaldon T."/>
        </authorList>
    </citation>
    <scope>NUCLEOTIDE SEQUENCE</scope>
    <source>
        <strain evidence="1">CBS2887</strain>
    </source>
</reference>
<gene>
    <name evidence="1" type="ORF">WICPIJ_008967</name>
</gene>
<reference evidence="1" key="2">
    <citation type="submission" date="2021-01" db="EMBL/GenBank/DDBJ databases">
        <authorList>
            <person name="Schikora-Tamarit M.A."/>
        </authorList>
    </citation>
    <scope>NUCLEOTIDE SEQUENCE</scope>
    <source>
        <strain evidence="1">CBS2887</strain>
    </source>
</reference>
<dbReference type="AlphaFoldDB" id="A0A9P8PTW5"/>
<proteinExistence type="predicted"/>
<dbReference type="EMBL" id="JAEUBG010005163">
    <property type="protein sequence ID" value="KAH3677560.1"/>
    <property type="molecule type" value="Genomic_DNA"/>
</dbReference>
<evidence type="ECO:0000313" key="2">
    <source>
        <dbReference type="Proteomes" id="UP000774326"/>
    </source>
</evidence>
<accession>A0A9P8PTW5</accession>
<comment type="caution">
    <text evidence="1">The sequence shown here is derived from an EMBL/GenBank/DDBJ whole genome shotgun (WGS) entry which is preliminary data.</text>
</comment>
<sequence length="81" mass="9428">MHETQGRILNFANHGKPCEIINRDNVFQPIDIHHTKMESLTRAGAYLISRDVELRTSWLCLTTTSTYLDHVSEVFLELSRR</sequence>
<organism evidence="1 2">
    <name type="scientific">Wickerhamomyces pijperi</name>
    <name type="common">Yeast</name>
    <name type="synonym">Pichia pijperi</name>
    <dbReference type="NCBI Taxonomy" id="599730"/>
    <lineage>
        <taxon>Eukaryota</taxon>
        <taxon>Fungi</taxon>
        <taxon>Dikarya</taxon>
        <taxon>Ascomycota</taxon>
        <taxon>Saccharomycotina</taxon>
        <taxon>Saccharomycetes</taxon>
        <taxon>Phaffomycetales</taxon>
        <taxon>Wickerhamomycetaceae</taxon>
        <taxon>Wickerhamomyces</taxon>
    </lineage>
</organism>
<keyword evidence="2" id="KW-1185">Reference proteome</keyword>
<protein>
    <submittedName>
        <fullName evidence="1">Uncharacterized protein</fullName>
    </submittedName>
</protein>
<evidence type="ECO:0000313" key="1">
    <source>
        <dbReference type="EMBL" id="KAH3677560.1"/>
    </source>
</evidence>
<dbReference type="Proteomes" id="UP000774326">
    <property type="component" value="Unassembled WGS sequence"/>
</dbReference>
<name>A0A9P8PTW5_WICPI</name>